<name>A0A6A0GVS9_HYAAZ</name>
<dbReference type="GO" id="GO:0047631">
    <property type="term" value="F:ADP-ribose diphosphatase activity"/>
    <property type="evidence" value="ECO:0007669"/>
    <property type="project" value="InterPro"/>
</dbReference>
<dbReference type="PANTHER" id="PTHR13030:SF8">
    <property type="entry name" value="ADP-RIBOSE PYROPHOSPHATASE, MITOCHONDRIAL"/>
    <property type="match status" value="1"/>
</dbReference>
<dbReference type="EMBL" id="JQDR03013077">
    <property type="protein sequence ID" value="KAA0190217.1"/>
    <property type="molecule type" value="Genomic_DNA"/>
</dbReference>
<dbReference type="Proteomes" id="UP000711488">
    <property type="component" value="Unassembled WGS sequence"/>
</dbReference>
<dbReference type="InterPro" id="IPR039989">
    <property type="entry name" value="NUDT9"/>
</dbReference>
<reference evidence="1" key="2">
    <citation type="journal article" date="2018" name="Environ. Sci. Technol.">
        <title>The Toxicogenome of Hyalella azteca: A Model for Sediment Ecotoxicology and Evolutionary Toxicology.</title>
        <authorList>
            <person name="Poynton H.C."/>
            <person name="Hasenbein S."/>
            <person name="Benoit J.B."/>
            <person name="Sepulveda M.S."/>
            <person name="Poelchau M.F."/>
            <person name="Hughes D.S.T."/>
            <person name="Murali S.C."/>
            <person name="Chen S."/>
            <person name="Glastad K.M."/>
            <person name="Goodisman M.A.D."/>
            <person name="Werren J.H."/>
            <person name="Vineis J.H."/>
            <person name="Bowen J.L."/>
            <person name="Friedrich M."/>
            <person name="Jones J."/>
            <person name="Robertson H.M."/>
            <person name="Feyereisen R."/>
            <person name="Mechler-Hickson A."/>
            <person name="Mathers N."/>
            <person name="Lee C.E."/>
            <person name="Colbourne J.K."/>
            <person name="Biales A."/>
            <person name="Johnston J.S."/>
            <person name="Wellborn G.A."/>
            <person name="Rosendale A.J."/>
            <person name="Cridge A.G."/>
            <person name="Munoz-Torres M.C."/>
            <person name="Bain P.A."/>
            <person name="Manny A.R."/>
            <person name="Major K.M."/>
            <person name="Lambert F.N."/>
            <person name="Vulpe C.D."/>
            <person name="Tuck P."/>
            <person name="Blalock B.J."/>
            <person name="Lin Y.Y."/>
            <person name="Smith M.E."/>
            <person name="Ochoa-Acuna H."/>
            <person name="Chen M.M."/>
            <person name="Childers C.P."/>
            <person name="Qu J."/>
            <person name="Dugan S."/>
            <person name="Lee S.L."/>
            <person name="Chao H."/>
            <person name="Dinh H."/>
            <person name="Han Y."/>
            <person name="Doddapaneni H."/>
            <person name="Worley K.C."/>
            <person name="Muzny D.M."/>
            <person name="Gibbs R.A."/>
            <person name="Richards S."/>
        </authorList>
    </citation>
    <scope>NUCLEOTIDE SEQUENCE</scope>
    <source>
        <strain evidence="1">HAZT.00-mixed</strain>
        <tissue evidence="1">Whole organism</tissue>
    </source>
</reference>
<reference evidence="1" key="1">
    <citation type="submission" date="2014-08" db="EMBL/GenBank/DDBJ databases">
        <authorList>
            <person name="Murali S."/>
            <person name="Richards S."/>
            <person name="Bandaranaike D."/>
            <person name="Bellair M."/>
            <person name="Blankenburg K."/>
            <person name="Chao H."/>
            <person name="Dinh H."/>
            <person name="Doddapaneni H."/>
            <person name="Dugan-Rocha S."/>
            <person name="Elkadiri S."/>
            <person name="Gnanaolivu R."/>
            <person name="Hughes D."/>
            <person name="Lee S."/>
            <person name="Li M."/>
            <person name="Ming W."/>
            <person name="Munidasa M."/>
            <person name="Muniz J."/>
            <person name="Nguyen L."/>
            <person name="Osuji N."/>
            <person name="Pu L.-L."/>
            <person name="Puazo M."/>
            <person name="Skinner E."/>
            <person name="Qu C."/>
            <person name="Quiroz J."/>
            <person name="Raj R."/>
            <person name="Weissenberger G."/>
            <person name="Xin Y."/>
            <person name="Zou X."/>
            <person name="Han Y."/>
            <person name="Worley K."/>
            <person name="Muzny D."/>
            <person name="Gibbs R."/>
        </authorList>
    </citation>
    <scope>NUCLEOTIDE SEQUENCE</scope>
    <source>
        <strain evidence="1">HAZT.00-mixed</strain>
        <tissue evidence="1">Whole organism</tissue>
    </source>
</reference>
<evidence type="ECO:0000313" key="1">
    <source>
        <dbReference type="EMBL" id="KAA0190217.1"/>
    </source>
</evidence>
<reference evidence="1" key="3">
    <citation type="submission" date="2019-06" db="EMBL/GenBank/DDBJ databases">
        <authorList>
            <person name="Poynton C."/>
            <person name="Hasenbein S."/>
            <person name="Benoit J.B."/>
            <person name="Sepulveda M.S."/>
            <person name="Poelchau M.F."/>
            <person name="Murali S.C."/>
            <person name="Chen S."/>
            <person name="Glastad K.M."/>
            <person name="Werren J.H."/>
            <person name="Vineis J.H."/>
            <person name="Bowen J.L."/>
            <person name="Friedrich M."/>
            <person name="Jones J."/>
            <person name="Robertson H.M."/>
            <person name="Feyereisen R."/>
            <person name="Mechler-Hickson A."/>
            <person name="Mathers N."/>
            <person name="Lee C.E."/>
            <person name="Colbourne J.K."/>
            <person name="Biales A."/>
            <person name="Johnston J.S."/>
            <person name="Wellborn G.A."/>
            <person name="Rosendale A.J."/>
            <person name="Cridge A.G."/>
            <person name="Munoz-Torres M.C."/>
            <person name="Bain P.A."/>
            <person name="Manny A.R."/>
            <person name="Major K.M."/>
            <person name="Lambert F.N."/>
            <person name="Vulpe C.D."/>
            <person name="Tuck P."/>
            <person name="Blalock B.J."/>
            <person name="Lin Y.-Y."/>
            <person name="Smith M.E."/>
            <person name="Ochoa-Acuna H."/>
            <person name="Chen M.-J.M."/>
            <person name="Childers C.P."/>
            <person name="Qu J."/>
            <person name="Dugan S."/>
            <person name="Lee S.L."/>
            <person name="Chao H."/>
            <person name="Dinh H."/>
            <person name="Han Y."/>
            <person name="Doddapaneni H."/>
            <person name="Worley K.C."/>
            <person name="Muzny D.M."/>
            <person name="Gibbs R.A."/>
            <person name="Richards S."/>
        </authorList>
    </citation>
    <scope>NUCLEOTIDE SEQUENCE</scope>
    <source>
        <strain evidence="1">HAZT.00-mixed</strain>
        <tissue evidence="1">Whole organism</tissue>
    </source>
</reference>
<accession>A0A6A0GVS9</accession>
<dbReference type="AlphaFoldDB" id="A0A6A0GVS9"/>
<proteinExistence type="predicted"/>
<protein>
    <submittedName>
        <fullName evidence="1">Uncharacterized protein</fullName>
    </submittedName>
</protein>
<gene>
    <name evidence="1" type="ORF">HAZT_HAZT003782</name>
</gene>
<organism evidence="1">
    <name type="scientific">Hyalella azteca</name>
    <name type="common">Amphipod</name>
    <dbReference type="NCBI Taxonomy" id="294128"/>
    <lineage>
        <taxon>Eukaryota</taxon>
        <taxon>Metazoa</taxon>
        <taxon>Ecdysozoa</taxon>
        <taxon>Arthropoda</taxon>
        <taxon>Crustacea</taxon>
        <taxon>Multicrustacea</taxon>
        <taxon>Malacostraca</taxon>
        <taxon>Eumalacostraca</taxon>
        <taxon>Peracarida</taxon>
        <taxon>Amphipoda</taxon>
        <taxon>Senticaudata</taxon>
        <taxon>Talitrida</taxon>
        <taxon>Talitroidea</taxon>
        <taxon>Hyalellidae</taxon>
        <taxon>Hyalella</taxon>
    </lineage>
</organism>
<sequence>MNIFWNDLRFALLNYFDPLAALPTFLLHGMLWTDNNPHGRTGVRGRGLLGRWGPNHAADPIVTRWKRSPTGDKIMNGIPRDYGGNVGKKAAACQFWNLCAFYVVTAGAGPFLGAWSTLAR</sequence>
<comment type="caution">
    <text evidence="1">The sequence shown here is derived from an EMBL/GenBank/DDBJ whole genome shotgun (WGS) entry which is preliminary data.</text>
</comment>
<dbReference type="PANTHER" id="PTHR13030">
    <property type="entry name" value="NUDIX HYDROLASE"/>
    <property type="match status" value="1"/>
</dbReference>